<reference evidence="2" key="2">
    <citation type="submission" date="2023-05" db="EMBL/GenBank/DDBJ databases">
        <authorList>
            <consortium name="Lawrence Berkeley National Laboratory"/>
            <person name="Steindorff A."/>
            <person name="Hensen N."/>
            <person name="Bonometti L."/>
            <person name="Westerberg I."/>
            <person name="Brannstrom I.O."/>
            <person name="Guillou S."/>
            <person name="Cros-Aarteil S."/>
            <person name="Calhoun S."/>
            <person name="Haridas S."/>
            <person name="Kuo A."/>
            <person name="Mondo S."/>
            <person name="Pangilinan J."/>
            <person name="Riley R."/>
            <person name="Labutti K."/>
            <person name="Andreopoulos B."/>
            <person name="Lipzen A."/>
            <person name="Chen C."/>
            <person name="Yanf M."/>
            <person name="Daum C."/>
            <person name="Ng V."/>
            <person name="Clum A."/>
            <person name="Ohm R."/>
            <person name="Martin F."/>
            <person name="Silar P."/>
            <person name="Natvig D."/>
            <person name="Lalanne C."/>
            <person name="Gautier V."/>
            <person name="Ament-Velasquez S.L."/>
            <person name="Kruys A."/>
            <person name="Hutchinson M.I."/>
            <person name="Powell A.J."/>
            <person name="Barry K."/>
            <person name="Miller A.N."/>
            <person name="Grigoriev I.V."/>
            <person name="Debuchy R."/>
            <person name="Gladieux P."/>
            <person name="Thoren M.H."/>
            <person name="Johannesson H."/>
        </authorList>
    </citation>
    <scope>NUCLEOTIDE SEQUENCE</scope>
    <source>
        <strain evidence="2">CBS 141.50</strain>
    </source>
</reference>
<evidence type="ECO:0000256" key="1">
    <source>
        <dbReference type="SAM" id="SignalP"/>
    </source>
</evidence>
<accession>A0AAN6UYD9</accession>
<keyword evidence="1" id="KW-0732">Signal</keyword>
<dbReference type="Proteomes" id="UP001302676">
    <property type="component" value="Unassembled WGS sequence"/>
</dbReference>
<evidence type="ECO:0000313" key="3">
    <source>
        <dbReference type="Proteomes" id="UP001302676"/>
    </source>
</evidence>
<dbReference type="GeneID" id="87818167"/>
<feature type="chain" id="PRO_5042938584" evidence="1">
    <location>
        <begin position="16"/>
        <end position="165"/>
    </location>
</feature>
<keyword evidence="3" id="KW-1185">Reference proteome</keyword>
<reference evidence="2" key="1">
    <citation type="journal article" date="2023" name="Mol. Phylogenet. Evol.">
        <title>Genome-scale phylogeny and comparative genomics of the fungal order Sordariales.</title>
        <authorList>
            <person name="Hensen N."/>
            <person name="Bonometti L."/>
            <person name="Westerberg I."/>
            <person name="Brannstrom I.O."/>
            <person name="Guillou S."/>
            <person name="Cros-Aarteil S."/>
            <person name="Calhoun S."/>
            <person name="Haridas S."/>
            <person name="Kuo A."/>
            <person name="Mondo S."/>
            <person name="Pangilinan J."/>
            <person name="Riley R."/>
            <person name="LaButti K."/>
            <person name="Andreopoulos B."/>
            <person name="Lipzen A."/>
            <person name="Chen C."/>
            <person name="Yan M."/>
            <person name="Daum C."/>
            <person name="Ng V."/>
            <person name="Clum A."/>
            <person name="Steindorff A."/>
            <person name="Ohm R.A."/>
            <person name="Martin F."/>
            <person name="Silar P."/>
            <person name="Natvig D.O."/>
            <person name="Lalanne C."/>
            <person name="Gautier V."/>
            <person name="Ament-Velasquez S.L."/>
            <person name="Kruys A."/>
            <person name="Hutchinson M.I."/>
            <person name="Powell A.J."/>
            <person name="Barry K."/>
            <person name="Miller A.N."/>
            <person name="Grigoriev I.V."/>
            <person name="Debuchy R."/>
            <person name="Gladieux P."/>
            <person name="Hiltunen Thoren M."/>
            <person name="Johannesson H."/>
        </authorList>
    </citation>
    <scope>NUCLEOTIDE SEQUENCE</scope>
    <source>
        <strain evidence="2">CBS 141.50</strain>
    </source>
</reference>
<dbReference type="AlphaFoldDB" id="A0AAN6UYD9"/>
<comment type="caution">
    <text evidence="2">The sequence shown here is derived from an EMBL/GenBank/DDBJ whole genome shotgun (WGS) entry which is preliminary data.</text>
</comment>
<gene>
    <name evidence="2" type="ORF">C8A04DRAFT_30881</name>
</gene>
<evidence type="ECO:0000313" key="2">
    <source>
        <dbReference type="EMBL" id="KAK4141513.1"/>
    </source>
</evidence>
<dbReference type="RefSeq" id="XP_062634884.1">
    <property type="nucleotide sequence ID" value="XM_062781554.1"/>
</dbReference>
<feature type="signal peptide" evidence="1">
    <location>
        <begin position="1"/>
        <end position="15"/>
    </location>
</feature>
<name>A0AAN6UYD9_9PEZI</name>
<organism evidence="2 3">
    <name type="scientific">Dichotomopilus funicola</name>
    <dbReference type="NCBI Taxonomy" id="1934379"/>
    <lineage>
        <taxon>Eukaryota</taxon>
        <taxon>Fungi</taxon>
        <taxon>Dikarya</taxon>
        <taxon>Ascomycota</taxon>
        <taxon>Pezizomycotina</taxon>
        <taxon>Sordariomycetes</taxon>
        <taxon>Sordariomycetidae</taxon>
        <taxon>Sordariales</taxon>
        <taxon>Chaetomiaceae</taxon>
        <taxon>Dichotomopilus</taxon>
    </lineage>
</organism>
<proteinExistence type="predicted"/>
<dbReference type="EMBL" id="MU853610">
    <property type="protein sequence ID" value="KAK4141513.1"/>
    <property type="molecule type" value="Genomic_DNA"/>
</dbReference>
<protein>
    <submittedName>
        <fullName evidence="2">Uncharacterized protein</fullName>
    </submittedName>
</protein>
<sequence>MKFFVPFLFAGVALASRYTLSVDLIEAMSPGEGTAKMLPRDNGVPSVGFTTCDLDLAVISLDEHGFFNNGFVIRLLERDRWALIRDPAYAGDITGPFTVDDITGDFIYLDDAKGHPGGRFCDPAERDHGADEELDIYLYHQETLVHYCLGPGYKLTAKPYTGADP</sequence>